<accession>A0A1S3DKD3</accession>
<feature type="compositionally biased region" description="Polar residues" evidence="1">
    <location>
        <begin position="104"/>
        <end position="113"/>
    </location>
</feature>
<gene>
    <name evidence="3" type="primary">LOC103520373</name>
</gene>
<proteinExistence type="predicted"/>
<reference evidence="3" key="1">
    <citation type="submission" date="2025-08" db="UniProtKB">
        <authorList>
            <consortium name="RefSeq"/>
        </authorList>
    </citation>
    <scope>IDENTIFICATION</scope>
</reference>
<feature type="region of interest" description="Disordered" evidence="1">
    <location>
        <begin position="213"/>
        <end position="341"/>
    </location>
</feature>
<sequence>MPRIKIKQQNQKHSKMRRWSESQICNIVFEVLQDLQSALPSQYLETTLSPPVLEHYTTVKFQNHNQDLYQPSRRCQGDSASPNYDVTSYQSTTFTPDTNGEYRSASTSTSQDVVSIGYSRHKTDRHKPSDHSYHSSTESHDLKTSSATPYPVGYDLHSSSTQADLKVASSTSNYETYSSPSSALPSQYLETTLSPPVLEHYTTAKFQNHNQDLYQPSRSPLLNHQSTPITIDYNSTPITPTASTPLEQYKGTPAPLPPQYGPLEQYHPQPVNFSPLPQSYSPQHYSQPAPIPSSPYYPTPPPHYNYYQSSPPPVPYDHYHSQGPPVPPQYPPASPPSHPAYPLQTSFSPASGTIHSTTTVTPHADLGSTTPSVYDYSTVAPLQPQYDFIRENYENTETSQPPPQPYDHSLTLAPPLPPQYDPSAYLTVPNSQHYLDNIYRPYSTSLRKHNPSPSFEFNPTPHNPTHYIHNIPHYLTPSYDAYTKAPYPNGGGHPHYYKPLYNPYNPSVPQYSPGPGHQPYPPQYSSNYSPQIPQYESYNYPPIYRPPVPPNYQPHHPVKTHSTLYHLQASKELNPSLPPATEKTHELKEAREYKQHGYHNYQVTEKPASYNVQEG</sequence>
<dbReference type="KEGG" id="dci:103520373"/>
<name>A0A1S3DKD3_DIACI</name>
<feature type="compositionally biased region" description="Pro residues" evidence="1">
    <location>
        <begin position="324"/>
        <end position="339"/>
    </location>
</feature>
<dbReference type="RefSeq" id="XP_008483686.1">
    <property type="nucleotide sequence ID" value="XM_008485464.2"/>
</dbReference>
<evidence type="ECO:0000313" key="2">
    <source>
        <dbReference type="Proteomes" id="UP000079169"/>
    </source>
</evidence>
<evidence type="ECO:0000256" key="1">
    <source>
        <dbReference type="SAM" id="MobiDB-lite"/>
    </source>
</evidence>
<feature type="compositionally biased region" description="Pro residues" evidence="1">
    <location>
        <begin position="289"/>
        <end position="303"/>
    </location>
</feature>
<evidence type="ECO:0000313" key="3">
    <source>
        <dbReference type="RefSeq" id="XP_008483686.1"/>
    </source>
</evidence>
<keyword evidence="2" id="KW-1185">Reference proteome</keyword>
<feature type="compositionally biased region" description="Polar residues" evidence="1">
    <location>
        <begin position="78"/>
        <end position="98"/>
    </location>
</feature>
<protein>
    <submittedName>
        <fullName evidence="3">Extensin-3-like</fullName>
    </submittedName>
</protein>
<organism evidence="2 3">
    <name type="scientific">Diaphorina citri</name>
    <name type="common">Asian citrus psyllid</name>
    <dbReference type="NCBI Taxonomy" id="121845"/>
    <lineage>
        <taxon>Eukaryota</taxon>
        <taxon>Metazoa</taxon>
        <taxon>Ecdysozoa</taxon>
        <taxon>Arthropoda</taxon>
        <taxon>Hexapoda</taxon>
        <taxon>Insecta</taxon>
        <taxon>Pterygota</taxon>
        <taxon>Neoptera</taxon>
        <taxon>Paraneoptera</taxon>
        <taxon>Hemiptera</taxon>
        <taxon>Sternorrhyncha</taxon>
        <taxon>Psylloidea</taxon>
        <taxon>Psyllidae</taxon>
        <taxon>Diaphorininae</taxon>
        <taxon>Diaphorina</taxon>
    </lineage>
</organism>
<feature type="compositionally biased region" description="Polar residues" evidence="1">
    <location>
        <begin position="213"/>
        <end position="246"/>
    </location>
</feature>
<feature type="compositionally biased region" description="Polar residues" evidence="1">
    <location>
        <begin position="271"/>
        <end position="284"/>
    </location>
</feature>
<dbReference type="PaxDb" id="121845-A0A1S3DKD3"/>
<feature type="compositionally biased region" description="Basic and acidic residues" evidence="1">
    <location>
        <begin position="126"/>
        <end position="143"/>
    </location>
</feature>
<dbReference type="GeneID" id="103520373"/>
<dbReference type="Proteomes" id="UP000079169">
    <property type="component" value="Unplaced"/>
</dbReference>
<dbReference type="AlphaFoldDB" id="A0A1S3DKD3"/>
<feature type="region of interest" description="Disordered" evidence="1">
    <location>
        <begin position="69"/>
        <end position="155"/>
    </location>
</feature>